<sequence length="317" mass="34856">METICEACGYQRKPTDQAPDWQCPSCGKAYAKTSHHSQGSFSGYAQSSVSESGNRLDEVPAYQQQPSDSAYSETEKTSTKYAWVFGAVFGIFVIWGIPILSNPSSASAILLHGDVGFVCIALLAIMGVVVVTRRLSAKVDLNDPMSKFAFFAKFLALFCTVFFVLMAIWLRNQERTEVKIQLNGQRAMADVVRIYTGSCGKRSCSINVEYAFTPTSETSGVSQPIHGYAQLGTSNRPNDPDVVYAKTNQHVPIAYEVDHPQVSALNFNDDVFRIDHGEQYRRTLALFGEIFLGIFLIGLAAGGLSYWLNSGKQPNPD</sequence>
<evidence type="ECO:0000313" key="2">
    <source>
        <dbReference type="EMBL" id="MFK2873919.1"/>
    </source>
</evidence>
<dbReference type="EMBL" id="JADIKG010000012">
    <property type="protein sequence ID" value="MFK2873919.1"/>
    <property type="molecule type" value="Genomic_DNA"/>
</dbReference>
<dbReference type="RefSeq" id="WP_284400943.1">
    <property type="nucleotide sequence ID" value="NZ_BSNQ01000009.1"/>
</dbReference>
<comment type="caution">
    <text evidence="2">The sequence shown here is derived from an EMBL/GenBank/DDBJ whole genome shotgun (WGS) entry which is preliminary data.</text>
</comment>
<protein>
    <submittedName>
        <fullName evidence="2">Uncharacterized protein</fullName>
    </submittedName>
</protein>
<dbReference type="Proteomes" id="UP001620405">
    <property type="component" value="Unassembled WGS sequence"/>
</dbReference>
<reference evidence="2 3" key="1">
    <citation type="submission" date="2020-10" db="EMBL/GenBank/DDBJ databases">
        <title>Phylogeny of dyella-like bacteria.</title>
        <authorList>
            <person name="Fu J."/>
        </authorList>
    </citation>
    <scope>NUCLEOTIDE SEQUENCE [LARGE SCALE GENOMIC DNA]</scope>
    <source>
        <strain evidence="2 3">DHOB07</strain>
    </source>
</reference>
<keyword evidence="1" id="KW-1133">Transmembrane helix</keyword>
<feature type="transmembrane region" description="Helical" evidence="1">
    <location>
        <begin position="150"/>
        <end position="170"/>
    </location>
</feature>
<gene>
    <name evidence="2" type="ORF">ISP13_10285</name>
</gene>
<dbReference type="CDD" id="cd00350">
    <property type="entry name" value="rubredoxin_like"/>
    <property type="match status" value="1"/>
</dbReference>
<feature type="transmembrane region" description="Helical" evidence="1">
    <location>
        <begin position="81"/>
        <end position="101"/>
    </location>
</feature>
<evidence type="ECO:0000313" key="3">
    <source>
        <dbReference type="Proteomes" id="UP001620405"/>
    </source>
</evidence>
<keyword evidence="1" id="KW-0472">Membrane</keyword>
<name>A0ABW8IX31_9GAMM</name>
<proteinExistence type="predicted"/>
<evidence type="ECO:0000256" key="1">
    <source>
        <dbReference type="SAM" id="Phobius"/>
    </source>
</evidence>
<feature type="transmembrane region" description="Helical" evidence="1">
    <location>
        <begin position="283"/>
        <end position="308"/>
    </location>
</feature>
<feature type="transmembrane region" description="Helical" evidence="1">
    <location>
        <begin position="108"/>
        <end position="130"/>
    </location>
</feature>
<accession>A0ABW8IX31</accession>
<organism evidence="2 3">
    <name type="scientific">Dyella lipolytica</name>
    <dbReference type="NCBI Taxonomy" id="1867835"/>
    <lineage>
        <taxon>Bacteria</taxon>
        <taxon>Pseudomonadati</taxon>
        <taxon>Pseudomonadota</taxon>
        <taxon>Gammaproteobacteria</taxon>
        <taxon>Lysobacterales</taxon>
        <taxon>Rhodanobacteraceae</taxon>
        <taxon>Dyella</taxon>
    </lineage>
</organism>
<keyword evidence="3" id="KW-1185">Reference proteome</keyword>
<keyword evidence="1" id="KW-0812">Transmembrane</keyword>